<feature type="region of interest" description="Disordered" evidence="1">
    <location>
        <begin position="147"/>
        <end position="179"/>
    </location>
</feature>
<dbReference type="AlphaFoldDB" id="A0A8B9A7Y5"/>
<evidence type="ECO:0000313" key="2">
    <source>
        <dbReference type="Proteomes" id="UP000228380"/>
    </source>
</evidence>
<organism evidence="2 3">
    <name type="scientific">Phoenix dactylifera</name>
    <name type="common">Date palm</name>
    <dbReference type="NCBI Taxonomy" id="42345"/>
    <lineage>
        <taxon>Eukaryota</taxon>
        <taxon>Viridiplantae</taxon>
        <taxon>Streptophyta</taxon>
        <taxon>Embryophyta</taxon>
        <taxon>Tracheophyta</taxon>
        <taxon>Spermatophyta</taxon>
        <taxon>Magnoliopsida</taxon>
        <taxon>Liliopsida</taxon>
        <taxon>Arecaceae</taxon>
        <taxon>Coryphoideae</taxon>
        <taxon>Phoeniceae</taxon>
        <taxon>Phoenix</taxon>
    </lineage>
</organism>
<evidence type="ECO:0000313" key="3">
    <source>
        <dbReference type="RefSeq" id="XP_038982785.1"/>
    </source>
</evidence>
<proteinExistence type="predicted"/>
<accession>A0A8B9A7Y5</accession>
<dbReference type="GeneID" id="120110898"/>
<name>A0A8B9A7Y5_PHODC</name>
<protein>
    <submittedName>
        <fullName evidence="3">Cyclin-dependent kinase E-1-like isoform X2</fullName>
    </submittedName>
</protein>
<keyword evidence="2" id="KW-1185">Reference proteome</keyword>
<dbReference type="Proteomes" id="UP000228380">
    <property type="component" value="Chromosome 5"/>
</dbReference>
<dbReference type="RefSeq" id="XP_038982785.1">
    <property type="nucleotide sequence ID" value="XM_039126857.1"/>
</dbReference>
<evidence type="ECO:0000256" key="1">
    <source>
        <dbReference type="SAM" id="MobiDB-lite"/>
    </source>
</evidence>
<reference evidence="3" key="2">
    <citation type="submission" date="2025-08" db="UniProtKB">
        <authorList>
            <consortium name="RefSeq"/>
        </authorList>
    </citation>
    <scope>IDENTIFICATION</scope>
    <source>
        <tissue evidence="3">Young leaves</tissue>
    </source>
</reference>
<gene>
    <name evidence="3" type="primary">LOC120110898</name>
</gene>
<sequence>MILIEQVHVSIIYQLSHSSLVDMILESVITAAQALEHEFFRMDPLPGRNALVPSHPGEKAVNYPARPVDTTTDFARTTSMQPSQPVSSGNAVPRSVAAASVVAPRQVPRPMPMVGMQRMPGAAMAAFNIASQAGMGGVNPGNIPMQRGAAAQAQQQQLRRKDPGMGLQNTGYPRQKRRF</sequence>
<reference evidence="2" key="1">
    <citation type="journal article" date="2019" name="Nat. Commun.">
        <title>Genome-wide association mapping of date palm fruit traits.</title>
        <authorList>
            <person name="Hazzouri K.M."/>
            <person name="Gros-Balthazard M."/>
            <person name="Flowers J.M."/>
            <person name="Copetti D."/>
            <person name="Lemansour A."/>
            <person name="Lebrun M."/>
            <person name="Masmoudi K."/>
            <person name="Ferrand S."/>
            <person name="Dhar M.I."/>
            <person name="Fresquez Z.A."/>
            <person name="Rosas U."/>
            <person name="Zhang J."/>
            <person name="Talag J."/>
            <person name="Lee S."/>
            <person name="Kudrna D."/>
            <person name="Powell R.F."/>
            <person name="Leitch I.J."/>
            <person name="Krueger R.R."/>
            <person name="Wing R.A."/>
            <person name="Amiri K.M.A."/>
            <person name="Purugganan M.D."/>
        </authorList>
    </citation>
    <scope>NUCLEOTIDE SEQUENCE [LARGE SCALE GENOMIC DNA]</scope>
    <source>
        <strain evidence="2">cv. Khalas</strain>
    </source>
</reference>